<dbReference type="Proteomes" id="UP000440578">
    <property type="component" value="Unassembled WGS sequence"/>
</dbReference>
<sequence>MGKLSLALCALLGCLSLGGALLTPGFAGKPLNFLFKICLSRFGDREISECMQTHLNSGIALVAPMFKQGLPAGDGSLVVLDPLKLDPVSDASTNPPKWEITGIELTGLSGAHVDKLRLTESTIEVEASLERLTAQATLDAWFLPLRPTVRLEVDRPRAILTADWAYVGGDLVFSNSEKIVFLNDGYNVTINSLEVPAGGQQA</sequence>
<dbReference type="AlphaFoldDB" id="A0A6A4VRU5"/>
<dbReference type="EMBL" id="VIIS01001694">
    <property type="protein sequence ID" value="KAF0294304.1"/>
    <property type="molecule type" value="Genomic_DNA"/>
</dbReference>
<reference evidence="2 3" key="1">
    <citation type="submission" date="2019-07" db="EMBL/GenBank/DDBJ databases">
        <title>Draft genome assembly of a fouling barnacle, Amphibalanus amphitrite (Darwin, 1854): The first reference genome for Thecostraca.</title>
        <authorList>
            <person name="Kim W."/>
        </authorList>
    </citation>
    <scope>NUCLEOTIDE SEQUENCE [LARGE SCALE GENOMIC DNA]</scope>
    <source>
        <strain evidence="2">SNU_AA5</strain>
        <tissue evidence="2">Soma without cirri and trophi</tissue>
    </source>
</reference>
<feature type="signal peptide" evidence="1">
    <location>
        <begin position="1"/>
        <end position="20"/>
    </location>
</feature>
<keyword evidence="1" id="KW-0732">Signal</keyword>
<proteinExistence type="predicted"/>
<accession>A0A6A4VRU5</accession>
<protein>
    <recommendedName>
        <fullName evidence="4">Protein takeout</fullName>
    </recommendedName>
</protein>
<comment type="caution">
    <text evidence="2">The sequence shown here is derived from an EMBL/GenBank/DDBJ whole genome shotgun (WGS) entry which is preliminary data.</text>
</comment>
<feature type="chain" id="PRO_5025501810" description="Protein takeout" evidence="1">
    <location>
        <begin position="21"/>
        <end position="202"/>
    </location>
</feature>
<evidence type="ECO:0000313" key="3">
    <source>
        <dbReference type="Proteomes" id="UP000440578"/>
    </source>
</evidence>
<evidence type="ECO:0008006" key="4">
    <source>
        <dbReference type="Google" id="ProtNLM"/>
    </source>
</evidence>
<keyword evidence="3" id="KW-1185">Reference proteome</keyword>
<evidence type="ECO:0000256" key="1">
    <source>
        <dbReference type="SAM" id="SignalP"/>
    </source>
</evidence>
<gene>
    <name evidence="2" type="ORF">FJT64_008003</name>
</gene>
<evidence type="ECO:0000313" key="2">
    <source>
        <dbReference type="EMBL" id="KAF0294304.1"/>
    </source>
</evidence>
<name>A0A6A4VRU5_AMPAM</name>
<organism evidence="2 3">
    <name type="scientific">Amphibalanus amphitrite</name>
    <name type="common">Striped barnacle</name>
    <name type="synonym">Balanus amphitrite</name>
    <dbReference type="NCBI Taxonomy" id="1232801"/>
    <lineage>
        <taxon>Eukaryota</taxon>
        <taxon>Metazoa</taxon>
        <taxon>Ecdysozoa</taxon>
        <taxon>Arthropoda</taxon>
        <taxon>Crustacea</taxon>
        <taxon>Multicrustacea</taxon>
        <taxon>Cirripedia</taxon>
        <taxon>Thoracica</taxon>
        <taxon>Thoracicalcarea</taxon>
        <taxon>Balanomorpha</taxon>
        <taxon>Balanoidea</taxon>
        <taxon>Balanidae</taxon>
        <taxon>Amphibalaninae</taxon>
        <taxon>Amphibalanus</taxon>
    </lineage>
</organism>